<sequence>MSDDMPQGDGSGSDGRANPAFEHSKEASTTHSEVTDDLQQSGDPSGSGDVTSPDSADPLDADATPSSAKEWQRKANKVYEEYMSRCPGYPGSTSISLEKSDHRDVCWVEDPVSSDSDDEYLGPPEPLENKEQCLRYTFHLFVPDENVSSVKILTEKPMSNRRITLSLERCSDDRRHWISPQLYVTPDHQDTFSYRYVVKFKEGMLKAAANFIFSTFTGRKEEKILQEKKSRKLNKGMHQYDIFHNSHFNRIIFQGQMYFVQMLYHQLTEHVLTDLLMECEYVGFGHPSYADGDVKCCLKWIQDAVRNSITPTQGLYICCVLGQLVDRRKFESGYLLGSLGRETVDLILSSFERLGNISLPKTSTKYIAIVAEDLFKASSWTGPLLCIKYFCNILDIKSMMLMVDKLSSQPYTEQQFDKHAFLLLNALKHCEDPMKCETYLLYLIKPCPSVKSLWELHSAMSHTFPADVNHFSDEFLRKYYTFISINRARRPDLLQPWFWSEVPHILKEKVASPFCKGVAQQFATETKWSEEKIASLKTIILDTTFQSSDTFSQFLSEVLLSKQKEMEFFLPNLLASKTFLPYWLDRVSDDDKINFCDNCLLTNFQNGRTIKDNILNVVAAWKMLCETDALKANKPLSDAVDKKVERLVIMTSPETIMEAYKGVQSDPIKERLVVLLKSKLKQLSGTGNSHSKYKQMIRLLGYDVSKEKEKKDLSETKPDRAKEEVLSALLDLITVPVEGNTDKILKTMINFSDGLLALLINPQSRPLEHPKLLAIQGALDLLKNPLQRRQLPVAFLLRLEDREINLLAKFCAVTSPVVSLLDSSVQGNKEDNWISQFTSDRCQAENFSQLFLELERTIRFVEELSRDIASVCDLDSLTVELTIRKRGMSKTTLKDVLDINYWGVLHAIIALEERIREVRHSVVFTNVARSCLKEAFSTAQSLAEAGVNVTDVDPESEVKSGHMETAAGILSLITTKGLQQFKEACTNITDDSKDPMVNEVDWLLQGVGRDRLDGELRIMNSISGEVISYRKEKMLLNYLKFSSLRVKVEHLMSVFSVLGFDDTSGAAITKDLQGFVCFSQASDTPFVNSLR</sequence>
<proteinExistence type="predicted"/>
<feature type="compositionally biased region" description="Polar residues" evidence="1">
    <location>
        <begin position="29"/>
        <end position="50"/>
    </location>
</feature>
<evidence type="ECO:0000256" key="1">
    <source>
        <dbReference type="SAM" id="MobiDB-lite"/>
    </source>
</evidence>
<keyword evidence="3" id="KW-1185">Reference proteome</keyword>
<dbReference type="AlphaFoldDB" id="A0AAD9UX80"/>
<comment type="caution">
    <text evidence="2">The sequence shown here is derived from an EMBL/GenBank/DDBJ whole genome shotgun (WGS) entry which is preliminary data.</text>
</comment>
<feature type="region of interest" description="Disordered" evidence="1">
    <location>
        <begin position="1"/>
        <end position="72"/>
    </location>
</feature>
<evidence type="ECO:0000313" key="2">
    <source>
        <dbReference type="EMBL" id="KAK2552920.1"/>
    </source>
</evidence>
<reference evidence="2" key="1">
    <citation type="journal article" date="2023" name="G3 (Bethesda)">
        <title>Whole genome assembly and annotation of the endangered Caribbean coral Acropora cervicornis.</title>
        <authorList>
            <person name="Selwyn J.D."/>
            <person name="Vollmer S.V."/>
        </authorList>
    </citation>
    <scope>NUCLEOTIDE SEQUENCE</scope>
    <source>
        <strain evidence="2">K2</strain>
    </source>
</reference>
<feature type="compositionally biased region" description="Low complexity" evidence="1">
    <location>
        <begin position="51"/>
        <end position="68"/>
    </location>
</feature>
<name>A0AAD9UX80_ACRCE</name>
<dbReference type="EMBL" id="JARQWQ010000082">
    <property type="protein sequence ID" value="KAK2552920.1"/>
    <property type="molecule type" value="Genomic_DNA"/>
</dbReference>
<protein>
    <submittedName>
        <fullName evidence="2">Uncharacterized protein</fullName>
    </submittedName>
</protein>
<evidence type="ECO:0000313" key="3">
    <source>
        <dbReference type="Proteomes" id="UP001249851"/>
    </source>
</evidence>
<reference evidence="2" key="2">
    <citation type="journal article" date="2023" name="Science">
        <title>Genomic signatures of disease resistance in endangered staghorn corals.</title>
        <authorList>
            <person name="Vollmer S.V."/>
            <person name="Selwyn J.D."/>
            <person name="Despard B.A."/>
            <person name="Roesel C.L."/>
        </authorList>
    </citation>
    <scope>NUCLEOTIDE SEQUENCE</scope>
    <source>
        <strain evidence="2">K2</strain>
    </source>
</reference>
<accession>A0AAD9UX80</accession>
<gene>
    <name evidence="2" type="ORF">P5673_025872</name>
</gene>
<organism evidence="2 3">
    <name type="scientific">Acropora cervicornis</name>
    <name type="common">Staghorn coral</name>
    <dbReference type="NCBI Taxonomy" id="6130"/>
    <lineage>
        <taxon>Eukaryota</taxon>
        <taxon>Metazoa</taxon>
        <taxon>Cnidaria</taxon>
        <taxon>Anthozoa</taxon>
        <taxon>Hexacorallia</taxon>
        <taxon>Scleractinia</taxon>
        <taxon>Astrocoeniina</taxon>
        <taxon>Acroporidae</taxon>
        <taxon>Acropora</taxon>
    </lineage>
</organism>
<dbReference type="Proteomes" id="UP001249851">
    <property type="component" value="Unassembled WGS sequence"/>
</dbReference>